<keyword evidence="2" id="KW-1185">Reference proteome</keyword>
<dbReference type="Proteomes" id="UP000663859">
    <property type="component" value="Unassembled WGS sequence"/>
</dbReference>
<protein>
    <submittedName>
        <fullName evidence="1">Uncharacterized protein</fullName>
    </submittedName>
</protein>
<sequence length="169" mass="19236">MHTIFHFTQLQFLPRVGSPVPLGRLYEKIHIPEAWPTIPQNSTLLHRQNSLLRQGYPQGNGFDDFQDYSFSPILGNAKVNGRACGLWGALIAHRPKEGRLIPRYYDTSRRVLWFLGAVLDTRLTQKPILIRKKVPWARGKKHNASQRTRMGGCRAVKHDPLAAHAQALV</sequence>
<organism evidence="1 2">
    <name type="scientific">Candidatus Methylacidithermus pantelleriae</name>
    <dbReference type="NCBI Taxonomy" id="2744239"/>
    <lineage>
        <taxon>Bacteria</taxon>
        <taxon>Pseudomonadati</taxon>
        <taxon>Verrucomicrobiota</taxon>
        <taxon>Methylacidiphilae</taxon>
        <taxon>Methylacidiphilales</taxon>
        <taxon>Methylacidiphilaceae</taxon>
        <taxon>Candidatus Methylacidithermus</taxon>
    </lineage>
</organism>
<reference evidence="1" key="1">
    <citation type="submission" date="2021-02" db="EMBL/GenBank/DDBJ databases">
        <authorList>
            <person name="Cremers G."/>
            <person name="Picone N."/>
        </authorList>
    </citation>
    <scope>NUCLEOTIDE SEQUENCE</scope>
    <source>
        <strain evidence="1">PQ17</strain>
    </source>
</reference>
<comment type="caution">
    <text evidence="1">The sequence shown here is derived from an EMBL/GenBank/DDBJ whole genome shotgun (WGS) entry which is preliminary data.</text>
</comment>
<evidence type="ECO:0000313" key="2">
    <source>
        <dbReference type="Proteomes" id="UP000663859"/>
    </source>
</evidence>
<dbReference type="AlphaFoldDB" id="A0A8J2FTG1"/>
<gene>
    <name evidence="1" type="ORF">MPNT_50038</name>
</gene>
<accession>A0A8J2FTG1</accession>
<evidence type="ECO:0000313" key="1">
    <source>
        <dbReference type="EMBL" id="CAF0702328.1"/>
    </source>
</evidence>
<name>A0A8J2FTG1_9BACT</name>
<dbReference type="EMBL" id="CAJNOB010000045">
    <property type="protein sequence ID" value="CAF0702328.1"/>
    <property type="molecule type" value="Genomic_DNA"/>
</dbReference>
<proteinExistence type="predicted"/>